<feature type="domain" description="Dystroglycan-type cadherin-like" evidence="2">
    <location>
        <begin position="625"/>
        <end position="723"/>
    </location>
</feature>
<feature type="domain" description="Dystroglycan-type cadherin-like" evidence="2">
    <location>
        <begin position="1565"/>
        <end position="1664"/>
    </location>
</feature>
<dbReference type="Gene3D" id="2.60.40.10">
    <property type="entry name" value="Immunoglobulins"/>
    <property type="match status" value="8"/>
</dbReference>
<accession>A0ABQ8ZDY5</accession>
<comment type="caution">
    <text evidence="3">The sequence shown here is derived from an EMBL/GenBank/DDBJ whole genome shotgun (WGS) entry which is preliminary data.</text>
</comment>
<feature type="domain" description="Dystroglycan-type cadherin-like" evidence="2">
    <location>
        <begin position="1904"/>
        <end position="1995"/>
    </location>
</feature>
<dbReference type="InterPro" id="IPR006644">
    <property type="entry name" value="Cadg"/>
</dbReference>
<keyword evidence="1" id="KW-0732">Signal</keyword>
<feature type="domain" description="Dystroglycan-type cadherin-like" evidence="2">
    <location>
        <begin position="1665"/>
        <end position="1767"/>
    </location>
</feature>
<keyword evidence="4" id="KW-1185">Reference proteome</keyword>
<dbReference type="EMBL" id="JAOAOG010000013">
    <property type="protein sequence ID" value="KAJ6255107.1"/>
    <property type="molecule type" value="Genomic_DNA"/>
</dbReference>
<evidence type="ECO:0000313" key="3">
    <source>
        <dbReference type="EMBL" id="KAJ6255107.1"/>
    </source>
</evidence>
<feature type="domain" description="Dystroglycan-type cadherin-like" evidence="2">
    <location>
        <begin position="820"/>
        <end position="917"/>
    </location>
</feature>
<dbReference type="InterPro" id="IPR013783">
    <property type="entry name" value="Ig-like_fold"/>
</dbReference>
<dbReference type="SMART" id="SM00736">
    <property type="entry name" value="CADG"/>
    <property type="match status" value="9"/>
</dbReference>
<feature type="signal peptide" evidence="1">
    <location>
        <begin position="1"/>
        <end position="19"/>
    </location>
</feature>
<evidence type="ECO:0000256" key="1">
    <source>
        <dbReference type="SAM" id="SignalP"/>
    </source>
</evidence>
<organism evidence="3 4">
    <name type="scientific">Anaeramoeba flamelloides</name>
    <dbReference type="NCBI Taxonomy" id="1746091"/>
    <lineage>
        <taxon>Eukaryota</taxon>
        <taxon>Metamonada</taxon>
        <taxon>Anaeramoebidae</taxon>
        <taxon>Anaeramoeba</taxon>
    </lineage>
</organism>
<dbReference type="SUPFAM" id="SSF49313">
    <property type="entry name" value="Cadherin-like"/>
    <property type="match status" value="8"/>
</dbReference>
<feature type="domain" description="Dystroglycan-type cadherin-like" evidence="2">
    <location>
        <begin position="724"/>
        <end position="819"/>
    </location>
</feature>
<sequence length="2019" mass="226545">MNKLLIFFFIVAFISSVFTEDSCLFALDDELIVNSADQSEDKLSSIATLSDTIHTVMVWRSSNDEDGYNIKIAILKTSDTDSGAVPEHVYGPTKLETSHDYNTYPDVTALEDNGFIVTFSAGTSDEDLDIYARGYSYTTADGFETLSIEYMINTETDDNQEYPTARMVHDSSKTEQKKVLFVWSSKNQDPAHTTDGSVVVVWESANQDGFASGVYGRVIECTGDLADFKSDEFQVNGNNLYNQYQIAVAGSRQEGSYQVVFTWASKHAAQSYYEIFQRPMDLDPTKYVDNKPIFLSNDTLVSQNSDSNSYDMEDPMITFTKQSNYVVIGWTSENQDYGLNSLTKKYEYSDGVYFRIFDLSNWASTGLEGINDETAIHSGLSFDQSEVKMDYFGTSDDIIFSWSSGSGLQKSEVKTRLWGFGGLAPTSNHDMVDQTLQSGIAHTYVTDDVIFEDPNGDDLIFNVYKAGTTDDIEDWIDFSVSAEDKFTFVFTTPTSCDDVIEIEVQAENACGGSIRKPLQVTITNDIPTVPESVLGQSVKGSDTYTYQILNTEYYDTEDGSVTITTPGLPSFLSYNDATNIISGTAPDGCSADGENSFDITIKAFDTCSQSSSVTFTVDITNEDPVYDGNMKAQSVTAGSSAEYDISGFFSDPEDGTLTFTFEYQSLSGTGPTWNILDSTTGVFDWDVPEEQEAASYTIIVTAKDDCGKSNSGSFGLTIVNEAPQAKASYEEENIDAGSSWTKVITMGAIEDPEGATITYSAEAISGDKWWAFNSVSRTFSGTAPDVCSEPYGIRLIGTDPSGQTANIEFSVKVGNNQYPTVIGTIDTISAVENQAFTHTFDLASLFDDENYATLTFSVTNEDGSTLDSLYYTYPDTIYNTPMPIYCGSSISYKLWATDECGQSTSITFMVQSTNSGPEIKDTLEDETFSISTSNTYYDIMSSDITSFTDPNNEILEFSYNYIEDNGDKIQVHWITLQETSDRIYLDLDLEGLCSETHTLEVNATDKCKNSVIQTFEINIVNDEPSVDPTNLLAGSTYTWEKNQEFSHIIGNPFIDDESDDELTFVLNQVVDGTLEDLPYIMSFEQETFTLKWNSYSLSDICDQVFHLRYTVSDRCGQSASVDFDVDFQTKTPIVIDGGIQDDTVSTQQVTYRVEYGKKFNDEDLESLTFDVYLLNDTNQEETIDNYPWITNIFEKEKYTDRYMDLNLNEQCDDVHNFIIYATDGCNKQVRETFAITVVNNDPYIIDGASLKNGIYTGYYGQKFTLELGNVFADDDDDSVLTLTNLNSDDGSLPYYLIWDETTFTLEANELKNSCDETFTLEYKLTDRCEQSVSHQLTLNFINQGPELIDQGVPDYTTEASKVTMTMDYGQYFNDPDDSVLIWEILKLDKSGDTVTNETIDETPWITDMNDEQTYDRYYLDVILSEQCDGVHYFHITVTDGCNEALTDEFSLTITNDAPTYNEGVLENQIIFSDEILNYQIPSNAFVDDVDTSFTYSFTVTNADVLEETDYNWISLDATTGDTFVGSVPELCDVEIEIEVTAEDSCTHTATGSFKITIKDTEAPIPSDEDIETQFVAPGEYFEMTLLNEWFVDPEQRELTLTVECIDETCNYPEWLSYDTESQLLSGTVPADVCSETWCLQIVAEDPCHNKGYKPFSIHSHNNVPQVEIPLEDQNALYGNYFEYTFDEMTFDDYEGNTLTYSAIRLTQDTEELPDWLSFNPDTRTFSGTVPEFRCKRHVIELRVFADDGCSGQEVYSDFMIIIKNAAPELINELEDQEEHGNHWFVYQIPSQTFADPDNDEVKYHLTIADMQEPNIPDWLEFDETTGIMQGITPDVCSRTYHFIVSGYDQCGDSNDATFALNIVDPEPYVKNPLGSMWLESGDPWTYQIPEESIVDPLNDELTFTAQLYVPDQSPEQPVQLLAEDDNQESDENVEPTPESTLLPSWLEFDPQTRTFTGEPDCNGVYEIEIIATDKCGNQARDIFTLSVSDCEQHSPDYMTDILTWCSALGLLSQFFCGNF</sequence>
<dbReference type="Proteomes" id="UP001150062">
    <property type="component" value="Unassembled WGS sequence"/>
</dbReference>
<feature type="domain" description="Dystroglycan-type cadherin-like" evidence="2">
    <location>
        <begin position="528"/>
        <end position="624"/>
    </location>
</feature>
<evidence type="ECO:0000313" key="4">
    <source>
        <dbReference type="Proteomes" id="UP001150062"/>
    </source>
</evidence>
<name>A0ABQ8ZDY5_9EUKA</name>
<proteinExistence type="predicted"/>
<feature type="domain" description="Dystroglycan-type cadherin-like" evidence="2">
    <location>
        <begin position="1768"/>
        <end position="1869"/>
    </location>
</feature>
<dbReference type="Pfam" id="PF05345">
    <property type="entry name" value="He_PIG"/>
    <property type="match status" value="5"/>
</dbReference>
<feature type="chain" id="PRO_5046064960" evidence="1">
    <location>
        <begin position="20"/>
        <end position="2019"/>
    </location>
</feature>
<protein>
    <submittedName>
        <fullName evidence="3">Dystroglycan-related</fullName>
    </submittedName>
</protein>
<feature type="domain" description="Dystroglycan-type cadherin-like" evidence="2">
    <location>
        <begin position="1460"/>
        <end position="1563"/>
    </location>
</feature>
<dbReference type="InterPro" id="IPR015919">
    <property type="entry name" value="Cadherin-like_sf"/>
</dbReference>
<evidence type="ECO:0000259" key="2">
    <source>
        <dbReference type="SMART" id="SM00736"/>
    </source>
</evidence>
<reference evidence="3" key="1">
    <citation type="submission" date="2022-08" db="EMBL/GenBank/DDBJ databases">
        <title>Novel sulfate-reducing endosymbionts in the free-living metamonad Anaeramoeba.</title>
        <authorList>
            <person name="Jerlstrom-Hultqvist J."/>
            <person name="Cepicka I."/>
            <person name="Gallot-Lavallee L."/>
            <person name="Salas-Leiva D."/>
            <person name="Curtis B.A."/>
            <person name="Zahonova K."/>
            <person name="Pipaliya S."/>
            <person name="Dacks J."/>
            <person name="Roger A.J."/>
        </authorList>
    </citation>
    <scope>NUCLEOTIDE SEQUENCE</scope>
    <source>
        <strain evidence="3">Schooner1</strain>
    </source>
</reference>
<gene>
    <name evidence="3" type="ORF">M0813_11722</name>
</gene>